<dbReference type="GO" id="GO:0046872">
    <property type="term" value="F:metal ion binding"/>
    <property type="evidence" value="ECO:0007669"/>
    <property type="project" value="UniProtKB-KW"/>
</dbReference>
<proteinExistence type="predicted"/>
<keyword evidence="3 4" id="KW-0408">Iron</keyword>
<reference evidence="8" key="1">
    <citation type="submission" date="2024-07" db="EMBL/GenBank/DDBJ databases">
        <title>Complete genome sequence of Verrucomicrobiaceae bacterium NT6N.</title>
        <authorList>
            <person name="Huang C."/>
            <person name="Takami H."/>
            <person name="Hamasaki K."/>
        </authorList>
    </citation>
    <scope>NUCLEOTIDE SEQUENCE</scope>
    <source>
        <strain evidence="8">NT6N</strain>
    </source>
</reference>
<dbReference type="PROSITE" id="PS51007">
    <property type="entry name" value="CYTC"/>
    <property type="match status" value="1"/>
</dbReference>
<dbReference type="InterPro" id="IPR037524">
    <property type="entry name" value="PA14/GLEYA"/>
</dbReference>
<keyword evidence="2 4" id="KW-0479">Metal-binding</keyword>
<sequence length="502" mass="54654">MRLRHFHVFPAVALTVFAFPASAEESGKQLYTTYCSACHAPDGKGATGGAFPPLAKSPWVQGEPHRAIQTILHGLTGKVEVLDKTYDLEMPPQGAVLNDQQIASILTYVRSSWGNKGKPVSEAMVKSERSATSKRNKPWTAPEILKVYPLPHPKSPISDLIRTTYEGKWGSLPDFKKLKSTSVEEEHHGILNLDNIAAKDHFAVVWEGQLNVPKDGTYKIVLASDDESALFIGGKKISEVKGLGALNDAKRSKTTKVALKQGETPIRIEYFEYQGNQGISLSWTGPGIKGTQWMSTPQKSQKKRPLPVIDISPTGSESVIYNNFLNNTTPRSLAVGHPNGANYAFSTRHCAIELLWSGKFINAAQHWIARGVGRTDPAGTNLIKLGSPVGFVSESPARFKGYTLDKLRRPTLKYLIGEHEITDAPMPGDKPGQMVRTITIKGSGTLPFIAAKGIKIESKASGGFVLGDTWLLTTDAKSQVTADSLTLEFTPGTHTLTYTLIP</sequence>
<dbReference type="PANTHER" id="PTHR35008:SF8">
    <property type="entry name" value="ALCOHOL DEHYDROGENASE CYTOCHROME C SUBUNIT"/>
    <property type="match status" value="1"/>
</dbReference>
<dbReference type="AlphaFoldDB" id="A0AAT9FL23"/>
<name>A0AAT9FL23_9BACT</name>
<evidence type="ECO:0000259" key="6">
    <source>
        <dbReference type="PROSITE" id="PS51007"/>
    </source>
</evidence>
<feature type="domain" description="PA14" evidence="7">
    <location>
        <begin position="155"/>
        <end position="300"/>
    </location>
</feature>
<evidence type="ECO:0000313" key="8">
    <source>
        <dbReference type="EMBL" id="BDS06632.1"/>
    </source>
</evidence>
<evidence type="ECO:0000256" key="2">
    <source>
        <dbReference type="ARBA" id="ARBA00022723"/>
    </source>
</evidence>
<dbReference type="InterPro" id="IPR009056">
    <property type="entry name" value="Cyt_c-like_dom"/>
</dbReference>
<evidence type="ECO:0000256" key="5">
    <source>
        <dbReference type="SAM" id="SignalP"/>
    </source>
</evidence>
<evidence type="ECO:0000256" key="3">
    <source>
        <dbReference type="ARBA" id="ARBA00023004"/>
    </source>
</evidence>
<dbReference type="InterPro" id="IPR036909">
    <property type="entry name" value="Cyt_c-like_dom_sf"/>
</dbReference>
<dbReference type="InterPro" id="IPR011658">
    <property type="entry name" value="PA14_dom"/>
</dbReference>
<dbReference type="SMART" id="SM00758">
    <property type="entry name" value="PA14"/>
    <property type="match status" value="1"/>
</dbReference>
<feature type="chain" id="PRO_5043434308" description="PA14 domain-containing protein" evidence="5">
    <location>
        <begin position="24"/>
        <end position="502"/>
    </location>
</feature>
<keyword evidence="1 4" id="KW-0349">Heme</keyword>
<dbReference type="EMBL" id="AP026866">
    <property type="protein sequence ID" value="BDS06632.1"/>
    <property type="molecule type" value="Genomic_DNA"/>
</dbReference>
<dbReference type="GO" id="GO:0020037">
    <property type="term" value="F:heme binding"/>
    <property type="evidence" value="ECO:0007669"/>
    <property type="project" value="InterPro"/>
</dbReference>
<dbReference type="PROSITE" id="PS51820">
    <property type="entry name" value="PA14"/>
    <property type="match status" value="1"/>
</dbReference>
<dbReference type="Pfam" id="PF00034">
    <property type="entry name" value="Cytochrom_C"/>
    <property type="match status" value="1"/>
</dbReference>
<organism evidence="8">
    <name type="scientific">Oceaniferula spumae</name>
    <dbReference type="NCBI Taxonomy" id="2979115"/>
    <lineage>
        <taxon>Bacteria</taxon>
        <taxon>Pseudomonadati</taxon>
        <taxon>Verrucomicrobiota</taxon>
        <taxon>Verrucomicrobiia</taxon>
        <taxon>Verrucomicrobiales</taxon>
        <taxon>Verrucomicrobiaceae</taxon>
        <taxon>Oceaniferula</taxon>
    </lineage>
</organism>
<dbReference type="GO" id="GO:0009055">
    <property type="term" value="F:electron transfer activity"/>
    <property type="evidence" value="ECO:0007669"/>
    <property type="project" value="InterPro"/>
</dbReference>
<dbReference type="Pfam" id="PF07691">
    <property type="entry name" value="PA14"/>
    <property type="match status" value="1"/>
</dbReference>
<dbReference type="SUPFAM" id="SSF56988">
    <property type="entry name" value="Anthrax protective antigen"/>
    <property type="match status" value="1"/>
</dbReference>
<dbReference type="PANTHER" id="PTHR35008">
    <property type="entry name" value="BLL4482 PROTEIN-RELATED"/>
    <property type="match status" value="1"/>
</dbReference>
<accession>A0AAT9FL23</accession>
<dbReference type="KEGG" id="osu:NT6N_16720"/>
<evidence type="ECO:0000256" key="1">
    <source>
        <dbReference type="ARBA" id="ARBA00022617"/>
    </source>
</evidence>
<dbReference type="SUPFAM" id="SSF46626">
    <property type="entry name" value="Cytochrome c"/>
    <property type="match status" value="1"/>
</dbReference>
<feature type="domain" description="Cytochrome c" evidence="6">
    <location>
        <begin position="22"/>
        <end position="113"/>
    </location>
</feature>
<dbReference type="Gene3D" id="3.90.182.10">
    <property type="entry name" value="Toxin - Anthrax Protective Antigen,domain 1"/>
    <property type="match status" value="1"/>
</dbReference>
<gene>
    <name evidence="8" type="ORF">NT6N_16720</name>
</gene>
<dbReference type="InterPro" id="IPR051459">
    <property type="entry name" value="Cytochrome_c-type_DH"/>
</dbReference>
<dbReference type="Gene3D" id="1.10.760.10">
    <property type="entry name" value="Cytochrome c-like domain"/>
    <property type="match status" value="1"/>
</dbReference>
<keyword evidence="5" id="KW-0732">Signal</keyword>
<feature type="signal peptide" evidence="5">
    <location>
        <begin position="1"/>
        <end position="23"/>
    </location>
</feature>
<evidence type="ECO:0000259" key="7">
    <source>
        <dbReference type="PROSITE" id="PS51820"/>
    </source>
</evidence>
<evidence type="ECO:0000256" key="4">
    <source>
        <dbReference type="PROSITE-ProRule" id="PRU00433"/>
    </source>
</evidence>
<evidence type="ECO:0008006" key="9">
    <source>
        <dbReference type="Google" id="ProtNLM"/>
    </source>
</evidence>
<protein>
    <recommendedName>
        <fullName evidence="9">PA14 domain-containing protein</fullName>
    </recommendedName>
</protein>